<evidence type="ECO:0000313" key="2">
    <source>
        <dbReference type="Proteomes" id="UP000662200"/>
    </source>
</evidence>
<gene>
    <name evidence="1" type="ORF">GCM10010124_21910</name>
</gene>
<dbReference type="RefSeq" id="WP_189114147.1">
    <property type="nucleotide sequence ID" value="NZ_BMQC01000006.1"/>
</dbReference>
<dbReference type="EMBL" id="BMQC01000006">
    <property type="protein sequence ID" value="GGK28808.1"/>
    <property type="molecule type" value="Genomic_DNA"/>
</dbReference>
<reference evidence="1" key="1">
    <citation type="journal article" date="2014" name="Int. J. Syst. Evol. Microbiol.">
        <title>Complete genome sequence of Corynebacterium casei LMG S-19264T (=DSM 44701T), isolated from a smear-ripened cheese.</title>
        <authorList>
            <consortium name="US DOE Joint Genome Institute (JGI-PGF)"/>
            <person name="Walter F."/>
            <person name="Albersmeier A."/>
            <person name="Kalinowski J."/>
            <person name="Ruckert C."/>
        </authorList>
    </citation>
    <scope>NUCLEOTIDE SEQUENCE</scope>
    <source>
        <strain evidence="1">JCM 3091</strain>
    </source>
</reference>
<organism evidence="1 2">
    <name type="scientific">Pilimelia terevasa</name>
    <dbReference type="NCBI Taxonomy" id="53372"/>
    <lineage>
        <taxon>Bacteria</taxon>
        <taxon>Bacillati</taxon>
        <taxon>Actinomycetota</taxon>
        <taxon>Actinomycetes</taxon>
        <taxon>Micromonosporales</taxon>
        <taxon>Micromonosporaceae</taxon>
        <taxon>Pilimelia</taxon>
    </lineage>
</organism>
<comment type="caution">
    <text evidence="1">The sequence shown here is derived from an EMBL/GenBank/DDBJ whole genome shotgun (WGS) entry which is preliminary data.</text>
</comment>
<accession>A0A8J3BPF6</accession>
<name>A0A8J3BPF6_9ACTN</name>
<keyword evidence="2" id="KW-1185">Reference proteome</keyword>
<dbReference type="Proteomes" id="UP000662200">
    <property type="component" value="Unassembled WGS sequence"/>
</dbReference>
<reference evidence="1" key="2">
    <citation type="submission" date="2020-09" db="EMBL/GenBank/DDBJ databases">
        <authorList>
            <person name="Sun Q."/>
            <person name="Ohkuma M."/>
        </authorList>
    </citation>
    <scope>NUCLEOTIDE SEQUENCE</scope>
    <source>
        <strain evidence="1">JCM 3091</strain>
    </source>
</reference>
<protein>
    <submittedName>
        <fullName evidence="1">Uncharacterized protein</fullName>
    </submittedName>
</protein>
<sequence>MTLRERFREWLRAFLAEPAGPAEEPPEVWQEWLTDVAPTAVRGADFGVELCATYTGEWNPAAVRTALRDLVVQCTADRLVTEDAAVQDLLNSARSRQLPDSSTVITSIEAVVRVSASAVARTEEHQRLAAARAAREYERAEQVEDLRFLWTEIFSKPELARMYWHRRHPDRLQELGGEVFEVIAGRRTDACAPPDPLVDAVAEFLRGLDGPERAQLISTLPVIFQGYGREDLAAAVPTQHAPDDL</sequence>
<dbReference type="AlphaFoldDB" id="A0A8J3BPF6"/>
<proteinExistence type="predicted"/>
<evidence type="ECO:0000313" key="1">
    <source>
        <dbReference type="EMBL" id="GGK28808.1"/>
    </source>
</evidence>